<evidence type="ECO:0000256" key="3">
    <source>
        <dbReference type="ARBA" id="ARBA00022670"/>
    </source>
</evidence>
<comment type="similarity">
    <text evidence="1">Belongs to the peptidase C48 family.</text>
</comment>
<accession>S8BEN6</accession>
<evidence type="ECO:0000256" key="1">
    <source>
        <dbReference type="ARBA" id="ARBA00005234"/>
    </source>
</evidence>
<feature type="region of interest" description="Disordered" evidence="6">
    <location>
        <begin position="828"/>
        <end position="929"/>
    </location>
</feature>
<feature type="compositionally biased region" description="Basic and acidic residues" evidence="6">
    <location>
        <begin position="847"/>
        <end position="856"/>
    </location>
</feature>
<dbReference type="GO" id="GO:0070139">
    <property type="term" value="F:SUMO-specific endopeptidase activity"/>
    <property type="evidence" value="ECO:0007669"/>
    <property type="project" value="TreeGrafter"/>
</dbReference>
<organism evidence="8 9">
    <name type="scientific">Dactylellina haptotyla (strain CBS 200.50)</name>
    <name type="common">Nematode-trapping fungus</name>
    <name type="synonym">Monacrosporium haptotylum</name>
    <dbReference type="NCBI Taxonomy" id="1284197"/>
    <lineage>
        <taxon>Eukaryota</taxon>
        <taxon>Fungi</taxon>
        <taxon>Dikarya</taxon>
        <taxon>Ascomycota</taxon>
        <taxon>Pezizomycotina</taxon>
        <taxon>Orbiliomycetes</taxon>
        <taxon>Orbiliales</taxon>
        <taxon>Orbiliaceae</taxon>
        <taxon>Dactylellina</taxon>
    </lineage>
</organism>
<dbReference type="eggNOG" id="KOG0779">
    <property type="taxonomic scope" value="Eukaryota"/>
</dbReference>
<dbReference type="OMA" id="NEKYHWF"/>
<dbReference type="GO" id="GO:0016926">
    <property type="term" value="P:protein desumoylation"/>
    <property type="evidence" value="ECO:0007669"/>
    <property type="project" value="TreeGrafter"/>
</dbReference>
<evidence type="ECO:0000313" key="8">
    <source>
        <dbReference type="EMBL" id="EPS37728.1"/>
    </source>
</evidence>
<dbReference type="GO" id="GO:0005634">
    <property type="term" value="C:nucleus"/>
    <property type="evidence" value="ECO:0007669"/>
    <property type="project" value="TreeGrafter"/>
</dbReference>
<dbReference type="AlphaFoldDB" id="S8BEN6"/>
<dbReference type="Gene3D" id="3.40.395.10">
    <property type="entry name" value="Adenoviral Proteinase, Chain A"/>
    <property type="match status" value="1"/>
</dbReference>
<dbReference type="STRING" id="1284197.S8BEN6"/>
<dbReference type="InterPro" id="IPR051947">
    <property type="entry name" value="Sentrin-specific_protease"/>
</dbReference>
<dbReference type="PANTHER" id="PTHR46896">
    <property type="entry name" value="SENTRIN-SPECIFIC PROTEASE"/>
    <property type="match status" value="1"/>
</dbReference>
<gene>
    <name evidence="8" type="ORF">H072_8606</name>
</gene>
<dbReference type="GO" id="GO:0005737">
    <property type="term" value="C:cytoplasm"/>
    <property type="evidence" value="ECO:0007669"/>
    <property type="project" value="TreeGrafter"/>
</dbReference>
<evidence type="ECO:0000256" key="5">
    <source>
        <dbReference type="ARBA" id="ARBA00022801"/>
    </source>
</evidence>
<dbReference type="Proteomes" id="UP000015100">
    <property type="component" value="Unassembled WGS sequence"/>
</dbReference>
<feature type="region of interest" description="Disordered" evidence="6">
    <location>
        <begin position="478"/>
        <end position="507"/>
    </location>
</feature>
<name>S8BEN6_DACHA</name>
<dbReference type="PROSITE" id="PS50600">
    <property type="entry name" value="ULP_PROTEASE"/>
    <property type="match status" value="1"/>
</dbReference>
<dbReference type="SUPFAM" id="SSF54001">
    <property type="entry name" value="Cysteine proteinases"/>
    <property type="match status" value="1"/>
</dbReference>
<feature type="compositionally biased region" description="Polar residues" evidence="6">
    <location>
        <begin position="1075"/>
        <end position="1097"/>
    </location>
</feature>
<dbReference type="PANTHER" id="PTHR46896:SF3">
    <property type="entry name" value="FI06413P-RELATED"/>
    <property type="match status" value="1"/>
</dbReference>
<evidence type="ECO:0000259" key="7">
    <source>
        <dbReference type="PROSITE" id="PS50600"/>
    </source>
</evidence>
<feature type="compositionally biased region" description="Polar residues" evidence="6">
    <location>
        <begin position="36"/>
        <end position="49"/>
    </location>
</feature>
<comment type="caution">
    <text evidence="8">The sequence shown here is derived from an EMBL/GenBank/DDBJ whole genome shotgun (WGS) entry which is preliminary data.</text>
</comment>
<feature type="compositionally biased region" description="Polar residues" evidence="6">
    <location>
        <begin position="235"/>
        <end position="268"/>
    </location>
</feature>
<feature type="compositionally biased region" description="Basic and acidic residues" evidence="6">
    <location>
        <begin position="1005"/>
        <end position="1017"/>
    </location>
</feature>
<dbReference type="OrthoDB" id="442460at2759"/>
<feature type="region of interest" description="Disordered" evidence="6">
    <location>
        <begin position="975"/>
        <end position="1124"/>
    </location>
</feature>
<evidence type="ECO:0000256" key="4">
    <source>
        <dbReference type="ARBA" id="ARBA00022786"/>
    </source>
</evidence>
<dbReference type="HOGENOM" id="CLU_281998_0_0_1"/>
<dbReference type="InterPro" id="IPR003653">
    <property type="entry name" value="Peptidase_C48_C"/>
</dbReference>
<sequence>MLTERLGKIESVIEGLTASISSVMPLNGDKEDLESQDSPTGQNGPQHPKSSPKKTEGAESSARYAQEWKGHKSGNPPGAHLIVPRGSYGPRNNLYPSKHTHNDTQPVKRRPGQGQPNLQFAHKDLSGRDRVGGSSESRHRNKGITIGYKDDTTVIEDDSRAYEREDRTKVYSDEISTRVERGSRRRSSLSGQDFKNVEEDNELMRGIELESPLGSPVEPRRTKRKVTPFVRANQRAESTTWDIRSNDDPSPTTFTKKNKPLSSPPTHGTRSKREGHRSDTTIILKAAYRGPVGAVGLKTVVRRTPESIYVFEGGSQLTQFDISFENIKFAAYTDDEKHHNSVILKLRSRQNSLDSTVIYHFRAIADPPTKPISERDAMVFVGWMFDKEIDVQSKESRFFDKCLEDNGNYSVASAPIMKLSSTSSVNTDQRQSDRGNSTPKPRPQDNRKRPQAPIDLLEENVPQPYTPLLDMAGQGTGFITGTESRPVRRSTRSNPAKPATPIQIPEPHPTQIWKESLRFPFVDRPAETLDCSNLRLLDADQFLNDEVINFHLAIIRKRLKRDNPELAAKVHIFNTYLYTAFSTPTDNGKFNYDKVRRWTKDDIFQKDLVFIPVNEKYHWFLAVVCNLPAALASAKARDDLLCIESGPNPRPSPRKGGKVPVAVDRCAVIILDSMNGMHNTTLKGIKHFLTSECVEKKKVELRPEDITGLSPRKIPGQDNFSDCGVFMLHYIEKWLENPQIKNALYVRDLGTQEEARSLWKVSEVVDKRDNMWKSYVKLKEEHDKFLRGEPFTEFPEIDDVAAIESHPKAADSGDIMPVDKGSEAMAKLTDPEQEDIIQRVPSPAKKRSSEHDDVLSAKRPKSASPGIETHSKKPKSDELDENTMSSHLPAAPGLRHTSPEIPDSEEMELETEKPEQPATESSMELENSDVPLIAANGLVDPLGASRGLRTVHDTETSEGSKDVFRGSNFAVVVDSQDLPNQDSRGINTPSIDAASSFSDGTIDGNEEKKIESQRDEIVDPDGDITMSDFRPRARNEDIEDSEDDSHANVRELSYGGKVKPRGKSLNELAYDQIIDDNSSQGPQVPKTPTGQRGNGNTVHDPIVLDSQTSPKRPGLRSSPNTVSK</sequence>
<feature type="region of interest" description="Disordered" evidence="6">
    <location>
        <begin position="420"/>
        <end position="455"/>
    </location>
</feature>
<reference evidence="9" key="2">
    <citation type="submission" date="2013-04" db="EMBL/GenBank/DDBJ databases">
        <title>Genomic mechanisms accounting for the adaptation to parasitism in nematode-trapping fungi.</title>
        <authorList>
            <person name="Ahren D.G."/>
        </authorList>
    </citation>
    <scope>NUCLEOTIDE SEQUENCE [LARGE SCALE GENOMIC DNA]</scope>
    <source>
        <strain evidence="9">CBS 200.50</strain>
    </source>
</reference>
<feature type="region of interest" description="Disordered" evidence="6">
    <location>
        <begin position="23"/>
        <end position="144"/>
    </location>
</feature>
<keyword evidence="2" id="KW-0597">Phosphoprotein</keyword>
<dbReference type="EMBL" id="AQGS01000612">
    <property type="protein sequence ID" value="EPS37728.1"/>
    <property type="molecule type" value="Genomic_DNA"/>
</dbReference>
<evidence type="ECO:0000313" key="9">
    <source>
        <dbReference type="Proteomes" id="UP000015100"/>
    </source>
</evidence>
<feature type="compositionally biased region" description="Polar residues" evidence="6">
    <location>
        <begin position="420"/>
        <end position="439"/>
    </location>
</feature>
<protein>
    <recommendedName>
        <fullName evidence="7">Ubiquitin-like protease family profile domain-containing protein</fullName>
    </recommendedName>
</protein>
<keyword evidence="9" id="KW-1185">Reference proteome</keyword>
<keyword evidence="5" id="KW-0378">Hydrolase</keyword>
<reference evidence="8 9" key="1">
    <citation type="journal article" date="2013" name="PLoS Genet.">
        <title>Genomic mechanisms accounting for the adaptation to parasitism in nematode-trapping fungi.</title>
        <authorList>
            <person name="Meerupati T."/>
            <person name="Andersson K.M."/>
            <person name="Friman E."/>
            <person name="Kumar D."/>
            <person name="Tunlid A."/>
            <person name="Ahren D."/>
        </authorList>
    </citation>
    <scope>NUCLEOTIDE SEQUENCE [LARGE SCALE GENOMIC DNA]</scope>
    <source>
        <strain evidence="8 9">CBS 200.50</strain>
    </source>
</reference>
<feature type="compositionally biased region" description="Basic and acidic residues" evidence="6">
    <location>
        <begin position="195"/>
        <end position="208"/>
    </location>
</feature>
<dbReference type="GO" id="GO:0006508">
    <property type="term" value="P:proteolysis"/>
    <property type="evidence" value="ECO:0007669"/>
    <property type="project" value="UniProtKB-KW"/>
</dbReference>
<evidence type="ECO:0000256" key="2">
    <source>
        <dbReference type="ARBA" id="ARBA00022553"/>
    </source>
</evidence>
<feature type="region of interest" description="Disordered" evidence="6">
    <location>
        <begin position="176"/>
        <end position="278"/>
    </location>
</feature>
<proteinExistence type="inferred from homology"/>
<keyword evidence="3" id="KW-0645">Protease</keyword>
<feature type="compositionally biased region" description="Basic and acidic residues" evidence="6">
    <location>
        <begin position="121"/>
        <end position="131"/>
    </location>
</feature>
<feature type="compositionally biased region" description="Polar residues" evidence="6">
    <location>
        <begin position="977"/>
        <end position="999"/>
    </location>
</feature>
<keyword evidence="4" id="KW-0833">Ubl conjugation pathway</keyword>
<dbReference type="Pfam" id="PF02902">
    <property type="entry name" value="Peptidase_C48"/>
    <property type="match status" value="1"/>
</dbReference>
<evidence type="ECO:0000256" key="6">
    <source>
        <dbReference type="SAM" id="MobiDB-lite"/>
    </source>
</evidence>
<dbReference type="InterPro" id="IPR038765">
    <property type="entry name" value="Papain-like_cys_pep_sf"/>
</dbReference>
<feature type="domain" description="Ubiquitin-like protease family profile" evidence="7">
    <location>
        <begin position="527"/>
        <end position="734"/>
    </location>
</feature>